<dbReference type="OrthoDB" id="9811926at2"/>
<dbReference type="Proteomes" id="UP000773614">
    <property type="component" value="Unassembled WGS sequence"/>
</dbReference>
<dbReference type="PANTHER" id="PTHR36504">
    <property type="entry name" value="LIPOPOLYSACCHARIDE EXPORT SYSTEM PROTEIN LPTA"/>
    <property type="match status" value="1"/>
</dbReference>
<dbReference type="PANTHER" id="PTHR36504:SF1">
    <property type="entry name" value="LIPOPOLYSACCHARIDE EXPORT SYSTEM PROTEIN LPTA"/>
    <property type="match status" value="1"/>
</dbReference>
<feature type="chain" id="PRO_5037224535" description="Organic solvent tolerance-like N-terminal domain-containing protein" evidence="3">
    <location>
        <begin position="28"/>
        <end position="193"/>
    </location>
</feature>
<evidence type="ECO:0000256" key="2">
    <source>
        <dbReference type="SAM" id="MobiDB-lite"/>
    </source>
</evidence>
<protein>
    <recommendedName>
        <fullName evidence="4">Organic solvent tolerance-like N-terminal domain-containing protein</fullName>
    </recommendedName>
</protein>
<evidence type="ECO:0000256" key="3">
    <source>
        <dbReference type="SAM" id="SignalP"/>
    </source>
</evidence>
<evidence type="ECO:0000259" key="4">
    <source>
        <dbReference type="Pfam" id="PF03968"/>
    </source>
</evidence>
<dbReference type="AlphaFoldDB" id="A0A964T394"/>
<dbReference type="Pfam" id="PF03968">
    <property type="entry name" value="LptD_N"/>
    <property type="match status" value="1"/>
</dbReference>
<gene>
    <name evidence="5" type="ORF">E4O86_07920</name>
</gene>
<evidence type="ECO:0000256" key="1">
    <source>
        <dbReference type="ARBA" id="ARBA00022729"/>
    </source>
</evidence>
<dbReference type="EMBL" id="SPKJ01000018">
    <property type="protein sequence ID" value="MYZ47638.1"/>
    <property type="molecule type" value="Genomic_DNA"/>
</dbReference>
<dbReference type="InterPro" id="IPR005653">
    <property type="entry name" value="OstA-like_N"/>
</dbReference>
<organism evidence="5 6">
    <name type="scientific">Propylenella binzhouense</name>
    <dbReference type="NCBI Taxonomy" id="2555902"/>
    <lineage>
        <taxon>Bacteria</taxon>
        <taxon>Pseudomonadati</taxon>
        <taxon>Pseudomonadota</taxon>
        <taxon>Alphaproteobacteria</taxon>
        <taxon>Hyphomicrobiales</taxon>
        <taxon>Propylenellaceae</taxon>
        <taxon>Propylenella</taxon>
    </lineage>
</organism>
<feature type="signal peptide" evidence="3">
    <location>
        <begin position="1"/>
        <end position="27"/>
    </location>
</feature>
<accession>A0A964T394</accession>
<dbReference type="RefSeq" id="WP_161139986.1">
    <property type="nucleotide sequence ID" value="NZ_SPKJ01000018.1"/>
</dbReference>
<dbReference type="GO" id="GO:0017089">
    <property type="term" value="F:glycolipid transfer activity"/>
    <property type="evidence" value="ECO:0007669"/>
    <property type="project" value="TreeGrafter"/>
</dbReference>
<keyword evidence="1 3" id="KW-0732">Signal</keyword>
<name>A0A964T394_9HYPH</name>
<evidence type="ECO:0000313" key="5">
    <source>
        <dbReference type="EMBL" id="MYZ47638.1"/>
    </source>
</evidence>
<feature type="domain" description="Organic solvent tolerance-like N-terminal" evidence="4">
    <location>
        <begin position="46"/>
        <end position="170"/>
    </location>
</feature>
<dbReference type="Gene3D" id="2.60.450.10">
    <property type="entry name" value="Lipopolysaccharide (LPS) transport protein A like domain"/>
    <property type="match status" value="1"/>
</dbReference>
<reference evidence="5" key="1">
    <citation type="submission" date="2019-03" db="EMBL/GenBank/DDBJ databases">
        <title>Afifella sp. nov., isolated from activated sludge.</title>
        <authorList>
            <person name="Li Q."/>
            <person name="Liu Y."/>
        </authorList>
    </citation>
    <scope>NUCLEOTIDE SEQUENCE</scope>
    <source>
        <strain evidence="5">L72</strain>
    </source>
</reference>
<dbReference type="GO" id="GO:0009279">
    <property type="term" value="C:cell outer membrane"/>
    <property type="evidence" value="ECO:0007669"/>
    <property type="project" value="TreeGrafter"/>
</dbReference>
<dbReference type="GO" id="GO:0015920">
    <property type="term" value="P:lipopolysaccharide transport"/>
    <property type="evidence" value="ECO:0007669"/>
    <property type="project" value="TreeGrafter"/>
</dbReference>
<feature type="region of interest" description="Disordered" evidence="2">
    <location>
        <begin position="90"/>
        <end position="110"/>
    </location>
</feature>
<dbReference type="GO" id="GO:0030288">
    <property type="term" value="C:outer membrane-bounded periplasmic space"/>
    <property type="evidence" value="ECO:0007669"/>
    <property type="project" value="TreeGrafter"/>
</dbReference>
<comment type="caution">
    <text evidence="5">The sequence shown here is derived from an EMBL/GenBank/DDBJ whole genome shotgun (WGS) entry which is preliminary data.</text>
</comment>
<evidence type="ECO:0000313" key="6">
    <source>
        <dbReference type="Proteomes" id="UP000773614"/>
    </source>
</evidence>
<sequence length="193" mass="19989">MTRLPQAILVAAFAAAVAAGPASTASAQGFGEAFTGLSTDSDQPIQIEADQLEVQDAKKLAIYRGNVRVLQGNTVLKTAELRVYYTGRPGGGAAQSASTSTPQGGPAGSSVERIEAYGGVVVQSDTQTATGNRAVFEMAKDTVTLIGNVVLTEADNVVRGERLVVNLKTKEAKVEGGRVQTILAPSRTEGQAR</sequence>
<dbReference type="InterPro" id="IPR052037">
    <property type="entry name" value="LPS_export_LptA"/>
</dbReference>
<proteinExistence type="predicted"/>
<keyword evidence="6" id="KW-1185">Reference proteome</keyword>